<feature type="region of interest" description="Disordered" evidence="5">
    <location>
        <begin position="243"/>
        <end position="287"/>
    </location>
</feature>
<feature type="compositionally biased region" description="Basic residues" evidence="5">
    <location>
        <begin position="173"/>
        <end position="183"/>
    </location>
</feature>
<dbReference type="SUPFAM" id="SSF57850">
    <property type="entry name" value="RING/U-box"/>
    <property type="match status" value="1"/>
</dbReference>
<feature type="compositionally biased region" description="Polar residues" evidence="5">
    <location>
        <begin position="263"/>
        <end position="272"/>
    </location>
</feature>
<keyword evidence="8" id="KW-1185">Reference proteome</keyword>
<dbReference type="InterPro" id="IPR013083">
    <property type="entry name" value="Znf_RING/FYVE/PHD"/>
</dbReference>
<dbReference type="InterPro" id="IPR044807">
    <property type="entry name" value="DRIP1-like"/>
</dbReference>
<dbReference type="PANTHER" id="PTHR46293:SF9">
    <property type="entry name" value="E3 UBIQUITIN PROTEIN LIGASE DRIP1-LIKE"/>
    <property type="match status" value="1"/>
</dbReference>
<evidence type="ECO:0000256" key="1">
    <source>
        <dbReference type="ARBA" id="ARBA00022723"/>
    </source>
</evidence>
<evidence type="ECO:0000256" key="5">
    <source>
        <dbReference type="SAM" id="MobiDB-lite"/>
    </source>
</evidence>
<comment type="caution">
    <text evidence="7">The sequence shown here is derived from an EMBL/GenBank/DDBJ whole genome shotgun (WGS) entry which is preliminary data.</text>
</comment>
<evidence type="ECO:0000256" key="3">
    <source>
        <dbReference type="ARBA" id="ARBA00022833"/>
    </source>
</evidence>
<dbReference type="Gene3D" id="3.10.20.90">
    <property type="entry name" value="Phosphatidylinositol 3-kinase Catalytic Subunit, Chain A, domain 1"/>
    <property type="match status" value="1"/>
</dbReference>
<dbReference type="GO" id="GO:0008270">
    <property type="term" value="F:zinc ion binding"/>
    <property type="evidence" value="ECO:0007669"/>
    <property type="project" value="UniProtKB-KW"/>
</dbReference>
<evidence type="ECO:0000256" key="2">
    <source>
        <dbReference type="ARBA" id="ARBA00022771"/>
    </source>
</evidence>
<organism evidence="7 8">
    <name type="scientific">Papaver atlanticum</name>
    <dbReference type="NCBI Taxonomy" id="357466"/>
    <lineage>
        <taxon>Eukaryota</taxon>
        <taxon>Viridiplantae</taxon>
        <taxon>Streptophyta</taxon>
        <taxon>Embryophyta</taxon>
        <taxon>Tracheophyta</taxon>
        <taxon>Spermatophyta</taxon>
        <taxon>Magnoliopsida</taxon>
        <taxon>Ranunculales</taxon>
        <taxon>Papaveraceae</taxon>
        <taxon>Papaveroideae</taxon>
        <taxon>Papaver</taxon>
    </lineage>
</organism>
<dbReference type="EMBL" id="JAJJMB010016409">
    <property type="protein sequence ID" value="KAI3847397.1"/>
    <property type="molecule type" value="Genomic_DNA"/>
</dbReference>
<evidence type="ECO:0000256" key="4">
    <source>
        <dbReference type="PROSITE-ProRule" id="PRU00175"/>
    </source>
</evidence>
<reference evidence="7" key="1">
    <citation type="submission" date="2022-04" db="EMBL/GenBank/DDBJ databases">
        <title>A functionally conserved STORR gene fusion in Papaver species that diverged 16.8 million years ago.</title>
        <authorList>
            <person name="Catania T."/>
        </authorList>
    </citation>
    <scope>NUCLEOTIDE SEQUENCE</scope>
    <source>
        <strain evidence="7">S-188037</strain>
    </source>
</reference>
<keyword evidence="3" id="KW-0862">Zinc</keyword>
<sequence>MTINDSVKAKKGTLEDCLTCPLCFNLFEEATTSCLCLHTFCKKCIYQKLDEGLTNCCPLCNEYLGSCPKEKLRPDNNLQELKNKIFPSKKARDVKSTETPATQRKATLASLPPKTRRTKANVKTTKVSAKNDNLEEIEEKHHLGRTAELETSTKTPVVYNKQRIKSVEESSRVGKKSTHKHAKAEKLSVLAKTSNGRDDINGPLLSLPEVCLDKEEPNKKIPTRAKRRSRKSIPFKSPVLLDLNMKLESEPETETKPKERSQRNTSDVPELQNSREQRFGASTSKGLEQEPLTRSYPIWFTLHACENMRGESYPQIPKPYIKINDGNMPVSSVQKYLVQKLNLIHESEVEVMCCGQPLDPIATLNSITQMWVKNTNGHIRIKSSEAQNFITVLTYRKK</sequence>
<feature type="region of interest" description="Disordered" evidence="5">
    <location>
        <begin position="161"/>
        <end position="205"/>
    </location>
</feature>
<dbReference type="PANTHER" id="PTHR46293">
    <property type="entry name" value="E3 UBIQUITIN PROTEIN LIGASE DRIP1"/>
    <property type="match status" value="1"/>
</dbReference>
<dbReference type="PROSITE" id="PS00518">
    <property type="entry name" value="ZF_RING_1"/>
    <property type="match status" value="1"/>
</dbReference>
<dbReference type="PROSITE" id="PS50089">
    <property type="entry name" value="ZF_RING_2"/>
    <property type="match status" value="1"/>
</dbReference>
<keyword evidence="1" id="KW-0479">Metal-binding</keyword>
<dbReference type="GO" id="GO:0004842">
    <property type="term" value="F:ubiquitin-protein transferase activity"/>
    <property type="evidence" value="ECO:0007669"/>
    <property type="project" value="InterPro"/>
</dbReference>
<dbReference type="AlphaFoldDB" id="A0AAD4RZ46"/>
<gene>
    <name evidence="7" type="ORF">MKW98_032723</name>
</gene>
<evidence type="ECO:0000259" key="6">
    <source>
        <dbReference type="PROSITE" id="PS50089"/>
    </source>
</evidence>
<keyword evidence="2 4" id="KW-0863">Zinc-finger</keyword>
<feature type="domain" description="RING-type" evidence="6">
    <location>
        <begin position="20"/>
        <end position="61"/>
    </location>
</feature>
<dbReference type="InterPro" id="IPR017907">
    <property type="entry name" value="Znf_RING_CS"/>
</dbReference>
<dbReference type="Pfam" id="PF13923">
    <property type="entry name" value="zf-C3HC4_2"/>
    <property type="match status" value="1"/>
</dbReference>
<evidence type="ECO:0000313" key="7">
    <source>
        <dbReference type="EMBL" id="KAI3847397.1"/>
    </source>
</evidence>
<protein>
    <recommendedName>
        <fullName evidence="6">RING-type domain-containing protein</fullName>
    </recommendedName>
</protein>
<dbReference type="SMART" id="SM00184">
    <property type="entry name" value="RING"/>
    <property type="match status" value="1"/>
</dbReference>
<accession>A0AAD4RZ46</accession>
<dbReference type="InterPro" id="IPR001841">
    <property type="entry name" value="Znf_RING"/>
</dbReference>
<name>A0AAD4RZ46_9MAGN</name>
<dbReference type="Gene3D" id="3.30.40.10">
    <property type="entry name" value="Zinc/RING finger domain, C3HC4 (zinc finger)"/>
    <property type="match status" value="1"/>
</dbReference>
<dbReference type="Proteomes" id="UP001202328">
    <property type="component" value="Unassembled WGS sequence"/>
</dbReference>
<proteinExistence type="predicted"/>
<evidence type="ECO:0000313" key="8">
    <source>
        <dbReference type="Proteomes" id="UP001202328"/>
    </source>
</evidence>
<feature type="compositionally biased region" description="Basic and acidic residues" evidence="5">
    <location>
        <begin position="245"/>
        <end position="262"/>
    </location>
</feature>